<evidence type="ECO:0000313" key="1">
    <source>
        <dbReference type="EMBL" id="MBA0858794.1"/>
    </source>
</evidence>
<dbReference type="AlphaFoldDB" id="A0A7J9LJ98"/>
<dbReference type="EMBL" id="JABFAF010000007">
    <property type="protein sequence ID" value="MBA0858794.1"/>
    <property type="molecule type" value="Genomic_DNA"/>
</dbReference>
<organism evidence="1 2">
    <name type="scientific">Gossypium schwendimanii</name>
    <name type="common">Cotton</name>
    <dbReference type="NCBI Taxonomy" id="34291"/>
    <lineage>
        <taxon>Eukaryota</taxon>
        <taxon>Viridiplantae</taxon>
        <taxon>Streptophyta</taxon>
        <taxon>Embryophyta</taxon>
        <taxon>Tracheophyta</taxon>
        <taxon>Spermatophyta</taxon>
        <taxon>Magnoliopsida</taxon>
        <taxon>eudicotyledons</taxon>
        <taxon>Gunneridae</taxon>
        <taxon>Pentapetalae</taxon>
        <taxon>rosids</taxon>
        <taxon>malvids</taxon>
        <taxon>Malvales</taxon>
        <taxon>Malvaceae</taxon>
        <taxon>Malvoideae</taxon>
        <taxon>Gossypium</taxon>
    </lineage>
</organism>
<accession>A0A7J9LJ98</accession>
<reference evidence="1 2" key="1">
    <citation type="journal article" date="2019" name="Genome Biol. Evol.">
        <title>Insights into the evolution of the New World diploid cottons (Gossypium, subgenus Houzingenia) based on genome sequencing.</title>
        <authorList>
            <person name="Grover C.E."/>
            <person name="Arick M.A. 2nd"/>
            <person name="Thrash A."/>
            <person name="Conover J.L."/>
            <person name="Sanders W.S."/>
            <person name="Peterson D.G."/>
            <person name="Frelichowski J.E."/>
            <person name="Scheffler J.A."/>
            <person name="Scheffler B.E."/>
            <person name="Wendel J.F."/>
        </authorList>
    </citation>
    <scope>NUCLEOTIDE SEQUENCE [LARGE SCALE GENOMIC DNA]</scope>
    <source>
        <strain evidence="1">1</strain>
        <tissue evidence="1">Leaf</tissue>
    </source>
</reference>
<evidence type="ECO:0000313" key="2">
    <source>
        <dbReference type="Proteomes" id="UP000593576"/>
    </source>
</evidence>
<feature type="non-terminal residue" evidence="1">
    <location>
        <position position="80"/>
    </location>
</feature>
<keyword evidence="2" id="KW-1185">Reference proteome</keyword>
<protein>
    <submittedName>
        <fullName evidence="1">Uncharacterized protein</fullName>
    </submittedName>
</protein>
<comment type="caution">
    <text evidence="1">The sequence shown here is derived from an EMBL/GenBank/DDBJ whole genome shotgun (WGS) entry which is preliminary data.</text>
</comment>
<name>A0A7J9LJ98_GOSSC</name>
<sequence>MGIVIDAGGREFKCAEARLSLREKEDAKSVLDGDAGVKDEINYDIYLVGKFLGEMVVKFNATERTLLALWCLLKGTTIKP</sequence>
<dbReference type="Proteomes" id="UP000593576">
    <property type="component" value="Unassembled WGS sequence"/>
</dbReference>
<gene>
    <name evidence="1" type="ORF">Goshw_000480</name>
</gene>
<proteinExistence type="predicted"/>